<feature type="domain" description="Glycosyl transferase family 1" evidence="3">
    <location>
        <begin position="327"/>
        <end position="488"/>
    </location>
</feature>
<proteinExistence type="predicted"/>
<evidence type="ECO:0000256" key="2">
    <source>
        <dbReference type="ARBA" id="ARBA00022679"/>
    </source>
</evidence>
<dbReference type="GO" id="GO:0016757">
    <property type="term" value="F:glycosyltransferase activity"/>
    <property type="evidence" value="ECO:0007669"/>
    <property type="project" value="UniProtKB-KW"/>
</dbReference>
<dbReference type="SUPFAM" id="SSF53756">
    <property type="entry name" value="UDP-Glycosyltransferase/glycogen phosphorylase"/>
    <property type="match status" value="1"/>
</dbReference>
<keyword evidence="2 4" id="KW-0808">Transferase</keyword>
<dbReference type="Gene3D" id="3.40.50.2000">
    <property type="entry name" value="Glycogen Phosphorylase B"/>
    <property type="match status" value="3"/>
</dbReference>
<organism evidence="4 5">
    <name type="scientific">Periweissella fabalis</name>
    <dbReference type="NCBI Taxonomy" id="1070421"/>
    <lineage>
        <taxon>Bacteria</taxon>
        <taxon>Bacillati</taxon>
        <taxon>Bacillota</taxon>
        <taxon>Bacilli</taxon>
        <taxon>Lactobacillales</taxon>
        <taxon>Lactobacillaceae</taxon>
        <taxon>Periweissella</taxon>
    </lineage>
</organism>
<dbReference type="RefSeq" id="WP_168721521.1">
    <property type="nucleotide sequence ID" value="NZ_JAAXPN010000001.1"/>
</dbReference>
<evidence type="ECO:0000256" key="1">
    <source>
        <dbReference type="ARBA" id="ARBA00022676"/>
    </source>
</evidence>
<name>A0A7X6N1U7_9LACO</name>
<dbReference type="PANTHER" id="PTHR12526">
    <property type="entry name" value="GLYCOSYLTRANSFERASE"/>
    <property type="match status" value="1"/>
</dbReference>
<dbReference type="AlphaFoldDB" id="A0A7X6N1U7"/>
<comment type="caution">
    <text evidence="4">The sequence shown here is derived from an EMBL/GenBank/DDBJ whole genome shotgun (WGS) entry which is preliminary data.</text>
</comment>
<dbReference type="Proteomes" id="UP000549765">
    <property type="component" value="Unassembled WGS sequence"/>
</dbReference>
<evidence type="ECO:0000259" key="3">
    <source>
        <dbReference type="Pfam" id="PF00534"/>
    </source>
</evidence>
<keyword evidence="1" id="KW-0328">Glycosyltransferase</keyword>
<protein>
    <submittedName>
        <fullName evidence="4">Glycosyltransferase</fullName>
    </submittedName>
</protein>
<dbReference type="Pfam" id="PF00534">
    <property type="entry name" value="Glycos_transf_1"/>
    <property type="match status" value="1"/>
</dbReference>
<keyword evidence="5" id="KW-1185">Reference proteome</keyword>
<gene>
    <name evidence="4" type="ORF">HF964_02790</name>
</gene>
<accession>A0A7X6N1U7</accession>
<dbReference type="PANTHER" id="PTHR12526:SF629">
    <property type="entry name" value="TEICHURONIC ACID BIOSYNTHESIS GLYCOSYLTRANSFERASE TUAH-RELATED"/>
    <property type="match status" value="1"/>
</dbReference>
<evidence type="ECO:0000313" key="4">
    <source>
        <dbReference type="EMBL" id="NKZ23737.1"/>
    </source>
</evidence>
<evidence type="ECO:0000313" key="5">
    <source>
        <dbReference type="Proteomes" id="UP000549765"/>
    </source>
</evidence>
<dbReference type="InterPro" id="IPR001296">
    <property type="entry name" value="Glyco_trans_1"/>
</dbReference>
<dbReference type="EMBL" id="JAAXPN010000001">
    <property type="protein sequence ID" value="NKZ23737.1"/>
    <property type="molecule type" value="Genomic_DNA"/>
</dbReference>
<reference evidence="4 5" key="1">
    <citation type="submission" date="2020-04" db="EMBL/GenBank/DDBJ databases">
        <title>MicrobeNet Type strains.</title>
        <authorList>
            <person name="Nicholson A.C."/>
        </authorList>
    </citation>
    <scope>NUCLEOTIDE SEQUENCE [LARGE SCALE GENOMIC DNA]</scope>
    <source>
        <strain evidence="4 5">CCUG 61472</strain>
    </source>
</reference>
<sequence>MIYFINFGMPDNKSGIEHAQLKRARLFDKNDTSYYFLTRDWFRDLHVTARTAGVDDAHMINMFDFYQHALIVEPKELHVNDIDFGLKNLSFTDETDNNRFIVKREDNRMVARVNYVHGIKEVFSVEMFDGFGNLYRVDFYDQRGFRSLSQWYTPDNKIGTEAWYTPSGEVVLRNFHRTNAVNEVEKTGWLLSEQGGHVHQFDTIDELFEFFLNQINEQNDETNIFVLDRSLLADQALTRMRKQAFTVMHLHNSQAGDAQDPMNSVMNNNYEYALTNIDQYSAVVSATQKQAKDVIARFPGIRRNYTIPVGIVPDEMLNQKRIKTNERTFGKIVAVARIAYEKHLDDLVRAVAIAHAKVPEVTLDLYGYADSTNNYSEKKKVEATIKELGLEDVVTLKGYNSDVQSVLNDAQIFGLTSRMEGFNLAVMEATSHGVVGITYDVNYGPNEIVQDDINRYVVPFDDYKAMGEKMINVLTHKRTLQRLSTGAYDSAKRYSEENVWHAWKALLDDAKQLDAKLVR</sequence>